<keyword evidence="8" id="KW-0378">Hydrolase</keyword>
<dbReference type="InterPro" id="IPR011607">
    <property type="entry name" value="MGS-like_dom"/>
</dbReference>
<comment type="pathway">
    <text evidence="2">Purine metabolism; IMP biosynthesis via de novo pathway; IMP from 5-formamido-1-(5-phospho-D-ribosyl)imidazole-4-carboxamide: step 1/1.</text>
</comment>
<dbReference type="GeneID" id="25775370"/>
<dbReference type="InterPro" id="IPR036914">
    <property type="entry name" value="MGS-like_dom_sf"/>
</dbReference>
<dbReference type="GO" id="GO:0004643">
    <property type="term" value="F:phosphoribosylaminoimidazolecarboxamide formyltransferase activity"/>
    <property type="evidence" value="ECO:0007669"/>
    <property type="project" value="UniProtKB-EC"/>
</dbReference>
<dbReference type="InterPro" id="IPR002695">
    <property type="entry name" value="PurH-like"/>
</dbReference>
<dbReference type="PROSITE" id="PS51855">
    <property type="entry name" value="MGS"/>
    <property type="match status" value="1"/>
</dbReference>
<evidence type="ECO:0000256" key="7">
    <source>
        <dbReference type="ARBA" id="ARBA00022755"/>
    </source>
</evidence>
<gene>
    <name evidence="14" type="ORF">TRIATDRAFT_133737</name>
</gene>
<reference evidence="14 15" key="1">
    <citation type="journal article" date="2011" name="Genome Biol.">
        <title>Comparative genome sequence analysis underscores mycoparasitism as the ancestral life style of Trichoderma.</title>
        <authorList>
            <person name="Kubicek C.P."/>
            <person name="Herrera-Estrella A."/>
            <person name="Seidl-Seiboth V."/>
            <person name="Martinez D.A."/>
            <person name="Druzhinina I.S."/>
            <person name="Thon M."/>
            <person name="Zeilinger S."/>
            <person name="Casas-Flores S."/>
            <person name="Horwitz B.A."/>
            <person name="Mukherjee P.K."/>
            <person name="Mukherjee M."/>
            <person name="Kredics L."/>
            <person name="Alcaraz L.D."/>
            <person name="Aerts A."/>
            <person name="Antal Z."/>
            <person name="Atanasova L."/>
            <person name="Cervantes-Badillo M.G."/>
            <person name="Challacombe J."/>
            <person name="Chertkov O."/>
            <person name="McCluskey K."/>
            <person name="Coulpier F."/>
            <person name="Deshpande N."/>
            <person name="von Doehren H."/>
            <person name="Ebbole D.J."/>
            <person name="Esquivel-Naranjo E.U."/>
            <person name="Fekete E."/>
            <person name="Flipphi M."/>
            <person name="Glaser F."/>
            <person name="Gomez-Rodriguez E.Y."/>
            <person name="Gruber S."/>
            <person name="Han C."/>
            <person name="Henrissat B."/>
            <person name="Hermosa R."/>
            <person name="Hernandez-Onate M."/>
            <person name="Karaffa L."/>
            <person name="Kosti I."/>
            <person name="Le Crom S."/>
            <person name="Lindquist E."/>
            <person name="Lucas S."/>
            <person name="Luebeck M."/>
            <person name="Luebeck P.S."/>
            <person name="Margeot A."/>
            <person name="Metz B."/>
            <person name="Misra M."/>
            <person name="Nevalainen H."/>
            <person name="Omann M."/>
            <person name="Packer N."/>
            <person name="Perrone G."/>
            <person name="Uresti-Rivera E.E."/>
            <person name="Salamov A."/>
            <person name="Schmoll M."/>
            <person name="Seiboth B."/>
            <person name="Shapiro H."/>
            <person name="Sukno S."/>
            <person name="Tamayo-Ramos J.A."/>
            <person name="Tisch D."/>
            <person name="Wiest A."/>
            <person name="Wilkinson H.H."/>
            <person name="Zhang M."/>
            <person name="Coutinho P.M."/>
            <person name="Kenerley C.M."/>
            <person name="Monte E."/>
            <person name="Baker S.E."/>
            <person name="Grigoriev I.V."/>
        </authorList>
    </citation>
    <scope>NUCLEOTIDE SEQUENCE [LARGE SCALE GENOMIC DNA]</scope>
    <source>
        <strain evidence="15">ATCC 20476 / IMI 206040</strain>
    </source>
</reference>
<dbReference type="NCBIfam" id="NF005492">
    <property type="entry name" value="PRK07106.1"/>
    <property type="match status" value="1"/>
</dbReference>
<evidence type="ECO:0000256" key="11">
    <source>
        <dbReference type="ARBA" id="ARBA00050687"/>
    </source>
</evidence>
<dbReference type="SMART" id="SM00798">
    <property type="entry name" value="AICARFT_IMPCHas"/>
    <property type="match status" value="1"/>
</dbReference>
<dbReference type="Proteomes" id="UP000005426">
    <property type="component" value="Unassembled WGS sequence"/>
</dbReference>
<dbReference type="Gene3D" id="3.40.140.20">
    <property type="match status" value="2"/>
</dbReference>
<dbReference type="InterPro" id="IPR016193">
    <property type="entry name" value="Cytidine_deaminase-like"/>
</dbReference>
<evidence type="ECO:0000256" key="3">
    <source>
        <dbReference type="ARBA" id="ARBA00004954"/>
    </source>
</evidence>
<keyword evidence="7" id="KW-0658">Purine biosynthesis</keyword>
<dbReference type="FunFam" id="3.40.140.20:FF:000003">
    <property type="entry name" value="Bifunctional purine biosynthesis protein"/>
    <property type="match status" value="1"/>
</dbReference>
<keyword evidence="9" id="KW-0511">Multifunctional enzyme</keyword>
<accession>G9NH96</accession>
<evidence type="ECO:0000256" key="10">
    <source>
        <dbReference type="ARBA" id="ARBA00050488"/>
    </source>
</evidence>
<dbReference type="eggNOG" id="KOG2555">
    <property type="taxonomic scope" value="Eukaryota"/>
</dbReference>
<evidence type="ECO:0000313" key="14">
    <source>
        <dbReference type="EMBL" id="EHK49990.1"/>
    </source>
</evidence>
<dbReference type="OMA" id="IKHNNPC"/>
<sequence length="594" mass="64677">MSNQKIAIVSVYDKTGLLDLAKGLAQQNVRILASGGTARMIRESGFPVEDVSAITKAPEMLAGRVKTLHPAVHAGILARNLESDEKDLADQNINKVDYVICNLYPFKDTVAKINVSIPEAVEEIDIGGVTLIRAAAKNHKRVTILSDPTDYAGFLGELEKGEISDASRNRYALKAFEHTADYDTAISDFFRKEYAGSGDQFMALRYGANPHQKPASAFTSNQPLPFKVLCGSPGYINLLDSLNAWPLVKELKEALGKPAAASFKHVSPAGAAIGLPLTDDEKKVYFVNDIEGIDSSPLAQAYARARGADRMSSFGDVIALSDIVDVPTASIISKEVSDGVIAPGYEDAALEILKKKKGGKYLVLQIDPEYTPGPIETRTVYGVTLQQHRNDAEISPKTFTTIITPKDAGALPDNAARDLTVATITLKYTQSNSVCYAVNGQVIGLGAGQQSRIHCTRLAGDKADNWWMRFHERVLGIKWKKGTKRPDKSNAIDLHVSGELPKDGAEREAFEGVFEQVPPAFTDEEREAWMKQLKNVCVSSDAFFPFIDNVFRAARSGVNYIAAPSGSQNDGAVFETAEKLGITFVQQNTRLFHH</sequence>
<keyword evidence="6" id="KW-0808">Transferase</keyword>
<dbReference type="STRING" id="452589.G9NH96"/>
<name>G9NH96_HYPAI</name>
<dbReference type="NCBIfam" id="TIGR00355">
    <property type="entry name" value="purH"/>
    <property type="match status" value="1"/>
</dbReference>
<comment type="similarity">
    <text evidence="4">Belongs to the PurH family.</text>
</comment>
<evidence type="ECO:0000256" key="1">
    <source>
        <dbReference type="ARBA" id="ARBA00004514"/>
    </source>
</evidence>
<dbReference type="GO" id="GO:0003937">
    <property type="term" value="F:IMP cyclohydrolase activity"/>
    <property type="evidence" value="ECO:0007669"/>
    <property type="project" value="UniProtKB-EC"/>
</dbReference>
<dbReference type="PANTHER" id="PTHR11692">
    <property type="entry name" value="BIFUNCTIONAL PURINE BIOSYNTHESIS PROTEIN PURH"/>
    <property type="match status" value="1"/>
</dbReference>
<evidence type="ECO:0000259" key="13">
    <source>
        <dbReference type="PROSITE" id="PS51855"/>
    </source>
</evidence>
<protein>
    <recommendedName>
        <fullName evidence="13">MGS-like domain-containing protein</fullName>
    </recommendedName>
</protein>
<dbReference type="InterPro" id="IPR024051">
    <property type="entry name" value="AICAR_Tfase_dup_dom_sf"/>
</dbReference>
<dbReference type="GO" id="GO:0005829">
    <property type="term" value="C:cytosol"/>
    <property type="evidence" value="ECO:0007669"/>
    <property type="project" value="UniProtKB-SubCell"/>
</dbReference>
<dbReference type="Gene3D" id="3.40.50.1380">
    <property type="entry name" value="Methylglyoxal synthase-like domain"/>
    <property type="match status" value="1"/>
</dbReference>
<keyword evidence="15" id="KW-1185">Reference proteome</keyword>
<evidence type="ECO:0000256" key="4">
    <source>
        <dbReference type="ARBA" id="ARBA00007667"/>
    </source>
</evidence>
<evidence type="ECO:0000256" key="2">
    <source>
        <dbReference type="ARBA" id="ARBA00004844"/>
    </source>
</evidence>
<evidence type="ECO:0000313" key="15">
    <source>
        <dbReference type="Proteomes" id="UP000005426"/>
    </source>
</evidence>
<dbReference type="InterPro" id="IPR024050">
    <property type="entry name" value="AICAR_Tfase_insert_dom_sf"/>
</dbReference>
<dbReference type="SMART" id="SM00851">
    <property type="entry name" value="MGS"/>
    <property type="match status" value="1"/>
</dbReference>
<keyword evidence="5" id="KW-0963">Cytoplasm</keyword>
<dbReference type="KEGG" id="tatv:25775370"/>
<dbReference type="Pfam" id="PF02142">
    <property type="entry name" value="MGS"/>
    <property type="match status" value="1"/>
</dbReference>
<dbReference type="GO" id="GO:0006189">
    <property type="term" value="P:'de novo' IMP biosynthetic process"/>
    <property type="evidence" value="ECO:0007669"/>
    <property type="project" value="UniProtKB-UniPathway"/>
</dbReference>
<evidence type="ECO:0000256" key="9">
    <source>
        <dbReference type="ARBA" id="ARBA00023268"/>
    </source>
</evidence>
<dbReference type="PANTHER" id="PTHR11692:SF0">
    <property type="entry name" value="BIFUNCTIONAL PURINE BIOSYNTHESIS PROTEIN ATIC"/>
    <property type="match status" value="1"/>
</dbReference>
<dbReference type="SUPFAM" id="SSF53927">
    <property type="entry name" value="Cytidine deaminase-like"/>
    <property type="match status" value="1"/>
</dbReference>
<organism evidence="14 15">
    <name type="scientific">Hypocrea atroviridis (strain ATCC 20476 / IMI 206040)</name>
    <name type="common">Trichoderma atroviride</name>
    <dbReference type="NCBI Taxonomy" id="452589"/>
    <lineage>
        <taxon>Eukaryota</taxon>
        <taxon>Fungi</taxon>
        <taxon>Dikarya</taxon>
        <taxon>Ascomycota</taxon>
        <taxon>Pezizomycotina</taxon>
        <taxon>Sordariomycetes</taxon>
        <taxon>Hypocreomycetidae</taxon>
        <taxon>Hypocreales</taxon>
        <taxon>Hypocreaceae</taxon>
        <taxon>Trichoderma</taxon>
    </lineage>
</organism>
<proteinExistence type="inferred from homology"/>
<comment type="function">
    <text evidence="12">Bifunctional enzyme that catalyzes the last two steps of purine biosynthesis. Acts as a transformylase that incorporates a formyl group to the AMP analog AICAR (5-amino-1-(5-phospho-beta-D-ribosyl)imidazole-4-carboxamide) to produce the intermediate formyl-AICAR (FAICAR). Also catalyzes the cyclization of FAICAR to IMP.</text>
</comment>
<dbReference type="Pfam" id="PF01808">
    <property type="entry name" value="AICARFT_IMPCHas"/>
    <property type="match status" value="1"/>
</dbReference>
<evidence type="ECO:0000256" key="5">
    <source>
        <dbReference type="ARBA" id="ARBA00022490"/>
    </source>
</evidence>
<feature type="domain" description="MGS-like" evidence="13">
    <location>
        <begin position="1"/>
        <end position="146"/>
    </location>
</feature>
<comment type="subcellular location">
    <subcellularLocation>
        <location evidence="1">Cytoplasm</location>
        <location evidence="1">Cytosol</location>
    </subcellularLocation>
</comment>
<dbReference type="EMBL" id="ABDG02000015">
    <property type="protein sequence ID" value="EHK49990.1"/>
    <property type="molecule type" value="Genomic_DNA"/>
</dbReference>
<dbReference type="PIRSF" id="PIRSF000414">
    <property type="entry name" value="AICARFT_IMPCHas"/>
    <property type="match status" value="1"/>
</dbReference>
<comment type="catalytic activity">
    <reaction evidence="10">
        <text>(6R)-10-formyltetrahydrofolate + 5-amino-1-(5-phospho-beta-D-ribosyl)imidazole-4-carboxamide = 5-formamido-1-(5-phospho-D-ribosyl)imidazole-4-carboxamide + (6S)-5,6,7,8-tetrahydrofolate</text>
        <dbReference type="Rhea" id="RHEA:22192"/>
        <dbReference type="ChEBI" id="CHEBI:57453"/>
        <dbReference type="ChEBI" id="CHEBI:58467"/>
        <dbReference type="ChEBI" id="CHEBI:58475"/>
        <dbReference type="ChEBI" id="CHEBI:195366"/>
        <dbReference type="EC" id="2.1.2.3"/>
    </reaction>
</comment>
<dbReference type="CDD" id="cd01421">
    <property type="entry name" value="IMPCH"/>
    <property type="match status" value="1"/>
</dbReference>
<dbReference type="AlphaFoldDB" id="G9NH96"/>
<evidence type="ECO:0000256" key="8">
    <source>
        <dbReference type="ARBA" id="ARBA00022801"/>
    </source>
</evidence>
<dbReference type="OrthoDB" id="6017153at2759"/>
<dbReference type="HOGENOM" id="CLU_016316_3_2_1"/>
<evidence type="ECO:0000256" key="6">
    <source>
        <dbReference type="ARBA" id="ARBA00022679"/>
    </source>
</evidence>
<dbReference type="HAMAP" id="MF_00139">
    <property type="entry name" value="PurH"/>
    <property type="match status" value="1"/>
</dbReference>
<dbReference type="FunFam" id="1.10.287.440:FF:000001">
    <property type="entry name" value="Bifunctional purine biosynthesis protein PURH"/>
    <property type="match status" value="1"/>
</dbReference>
<dbReference type="Gene3D" id="1.10.287.440">
    <property type="match status" value="1"/>
</dbReference>
<comment type="pathway">
    <text evidence="3">Purine metabolism; IMP biosynthesis via de novo pathway; 5-formamido-1-(5-phospho-D-ribosyl)imidazole-4-carboxamide from 5-amino-1-(5-phospho-D-ribosyl)imidazole-4-carboxamide (10-formyl THF route): step 1/1.</text>
</comment>
<evidence type="ECO:0000256" key="12">
    <source>
        <dbReference type="ARBA" id="ARBA00054363"/>
    </source>
</evidence>
<dbReference type="SUPFAM" id="SSF52335">
    <property type="entry name" value="Methylglyoxal synthase-like"/>
    <property type="match status" value="1"/>
</dbReference>
<comment type="caution">
    <text evidence="14">The sequence shown here is derived from an EMBL/GenBank/DDBJ whole genome shotgun (WGS) entry which is preliminary data.</text>
</comment>
<dbReference type="UniPathway" id="UPA00074">
    <property type="reaction ID" value="UER00133"/>
</dbReference>
<dbReference type="FunFam" id="3.40.50.1380:FF:000003">
    <property type="entry name" value="Bifunctional purine biosynthesis protein"/>
    <property type="match status" value="1"/>
</dbReference>
<comment type="catalytic activity">
    <reaction evidence="11">
        <text>IMP + H2O = 5-formamido-1-(5-phospho-D-ribosyl)imidazole-4-carboxamide</text>
        <dbReference type="Rhea" id="RHEA:18445"/>
        <dbReference type="ChEBI" id="CHEBI:15377"/>
        <dbReference type="ChEBI" id="CHEBI:58053"/>
        <dbReference type="ChEBI" id="CHEBI:58467"/>
        <dbReference type="EC" id="3.5.4.10"/>
    </reaction>
</comment>